<sequence length="318" mass="36087">MKRLFSSVLLNLLTYLSSANTGSHSLCSVATFILGQTPFPEFTVLIMLDDIIVSCYNSDSQKTVMRVHVEQRLDCCELLSNNVQGEMKMIDSFNGLSGFEMDYNIHRHSLHADVTWPIDFDTTKYEYHKALYLHFLQPLCTTALHELIKDLKKYVLRKVKPKVRLMKQLNSDSGGARLTCLATGFYPRQINVTLMKDGQGMPEDLITTGDLLPNADGTYQMRKTVEISAEELQKKHNYTCTATHLSQENKMNVYWEMLVTDERLGPNITVIIISVLFVCVITLTVAFLIWKRRGSVSQESSQTDYSAASTAEEEPCEK</sequence>
<dbReference type="AlphaFoldDB" id="A0A9D3NZW9"/>
<dbReference type="Pfam" id="PF07654">
    <property type="entry name" value="C1-set"/>
    <property type="match status" value="1"/>
</dbReference>
<feature type="compositionally biased region" description="Polar residues" evidence="3">
    <location>
        <begin position="298"/>
        <end position="309"/>
    </location>
</feature>
<keyword evidence="5" id="KW-0732">Signal</keyword>
<dbReference type="PANTHER" id="PTHR16675:SF191">
    <property type="entry name" value="CLASS I HISTOCOMPATIBILITY ANTIGEN, F10 ALPHA CHAIN-LIKE-RELATED"/>
    <property type="match status" value="1"/>
</dbReference>
<gene>
    <name evidence="7" type="ORF">KOW79_003882</name>
</gene>
<evidence type="ECO:0000256" key="5">
    <source>
        <dbReference type="SAM" id="SignalP"/>
    </source>
</evidence>
<evidence type="ECO:0000256" key="1">
    <source>
        <dbReference type="ARBA" id="ARBA00023180"/>
    </source>
</evidence>
<dbReference type="Gene3D" id="2.60.40.10">
    <property type="entry name" value="Immunoglobulins"/>
    <property type="match status" value="1"/>
</dbReference>
<accession>A0A9D3NZW9</accession>
<keyword evidence="4" id="KW-0812">Transmembrane</keyword>
<dbReference type="OrthoDB" id="8936120at2759"/>
<evidence type="ECO:0000256" key="3">
    <source>
        <dbReference type="SAM" id="MobiDB-lite"/>
    </source>
</evidence>
<keyword evidence="2" id="KW-0393">Immunoglobulin domain</keyword>
<keyword evidence="4" id="KW-1133">Transmembrane helix</keyword>
<dbReference type="GO" id="GO:0009897">
    <property type="term" value="C:external side of plasma membrane"/>
    <property type="evidence" value="ECO:0007669"/>
    <property type="project" value="TreeGrafter"/>
</dbReference>
<proteinExistence type="predicted"/>
<keyword evidence="1" id="KW-0325">Glycoprotein</keyword>
<feature type="region of interest" description="Disordered" evidence="3">
    <location>
        <begin position="298"/>
        <end position="318"/>
    </location>
</feature>
<reference evidence="7 8" key="1">
    <citation type="submission" date="2021-06" db="EMBL/GenBank/DDBJ databases">
        <title>Chromosome-level genome assembly of the red-tail catfish (Hemibagrus wyckioides).</title>
        <authorList>
            <person name="Shao F."/>
        </authorList>
    </citation>
    <scope>NUCLEOTIDE SEQUENCE [LARGE SCALE GENOMIC DNA]</scope>
    <source>
        <strain evidence="7">EC202008001</strain>
        <tissue evidence="7">Blood</tissue>
    </source>
</reference>
<feature type="signal peptide" evidence="5">
    <location>
        <begin position="1"/>
        <end position="19"/>
    </location>
</feature>
<feature type="domain" description="Ig-like" evidence="6">
    <location>
        <begin position="161"/>
        <end position="252"/>
    </location>
</feature>
<dbReference type="InterPro" id="IPR003006">
    <property type="entry name" value="Ig/MHC_CS"/>
</dbReference>
<dbReference type="GO" id="GO:0006955">
    <property type="term" value="P:immune response"/>
    <property type="evidence" value="ECO:0007669"/>
    <property type="project" value="TreeGrafter"/>
</dbReference>
<comment type="caution">
    <text evidence="7">The sequence shown here is derived from an EMBL/GenBank/DDBJ whole genome shotgun (WGS) entry which is preliminary data.</text>
</comment>
<dbReference type="EMBL" id="JAHKSW010000005">
    <property type="protein sequence ID" value="KAG7332048.1"/>
    <property type="molecule type" value="Genomic_DNA"/>
</dbReference>
<evidence type="ECO:0000259" key="6">
    <source>
        <dbReference type="PROSITE" id="PS50835"/>
    </source>
</evidence>
<dbReference type="PROSITE" id="PS50835">
    <property type="entry name" value="IG_LIKE"/>
    <property type="match status" value="1"/>
</dbReference>
<dbReference type="InterPro" id="IPR036179">
    <property type="entry name" value="Ig-like_dom_sf"/>
</dbReference>
<dbReference type="SMART" id="SM00407">
    <property type="entry name" value="IGc1"/>
    <property type="match status" value="1"/>
</dbReference>
<dbReference type="InterPro" id="IPR007110">
    <property type="entry name" value="Ig-like_dom"/>
</dbReference>
<dbReference type="InterPro" id="IPR013783">
    <property type="entry name" value="Ig-like_fold"/>
</dbReference>
<protein>
    <recommendedName>
        <fullName evidence="6">Ig-like domain-containing protein</fullName>
    </recommendedName>
</protein>
<dbReference type="SUPFAM" id="SSF48726">
    <property type="entry name" value="Immunoglobulin"/>
    <property type="match status" value="1"/>
</dbReference>
<dbReference type="GO" id="GO:0005615">
    <property type="term" value="C:extracellular space"/>
    <property type="evidence" value="ECO:0007669"/>
    <property type="project" value="TreeGrafter"/>
</dbReference>
<dbReference type="PROSITE" id="PS00290">
    <property type="entry name" value="IG_MHC"/>
    <property type="match status" value="1"/>
</dbReference>
<feature type="chain" id="PRO_5039301973" description="Ig-like domain-containing protein" evidence="5">
    <location>
        <begin position="20"/>
        <end position="318"/>
    </location>
</feature>
<evidence type="ECO:0000256" key="2">
    <source>
        <dbReference type="ARBA" id="ARBA00023319"/>
    </source>
</evidence>
<dbReference type="InterPro" id="IPR050208">
    <property type="entry name" value="MHC_class-I_related"/>
</dbReference>
<dbReference type="Gene3D" id="3.30.500.10">
    <property type="entry name" value="MHC class I-like antigen recognition-like"/>
    <property type="match status" value="1"/>
</dbReference>
<keyword evidence="4" id="KW-0472">Membrane</keyword>
<organism evidence="7 8">
    <name type="scientific">Hemibagrus wyckioides</name>
    <dbReference type="NCBI Taxonomy" id="337641"/>
    <lineage>
        <taxon>Eukaryota</taxon>
        <taxon>Metazoa</taxon>
        <taxon>Chordata</taxon>
        <taxon>Craniata</taxon>
        <taxon>Vertebrata</taxon>
        <taxon>Euteleostomi</taxon>
        <taxon>Actinopterygii</taxon>
        <taxon>Neopterygii</taxon>
        <taxon>Teleostei</taxon>
        <taxon>Ostariophysi</taxon>
        <taxon>Siluriformes</taxon>
        <taxon>Bagridae</taxon>
        <taxon>Hemibagrus</taxon>
    </lineage>
</organism>
<evidence type="ECO:0000313" key="7">
    <source>
        <dbReference type="EMBL" id="KAG7332048.1"/>
    </source>
</evidence>
<keyword evidence="8" id="KW-1185">Reference proteome</keyword>
<dbReference type="SUPFAM" id="SSF54452">
    <property type="entry name" value="MHC antigen-recognition domain"/>
    <property type="match status" value="1"/>
</dbReference>
<dbReference type="InterPro" id="IPR011162">
    <property type="entry name" value="MHC_I/II-like_Ag-recog"/>
</dbReference>
<dbReference type="Proteomes" id="UP000824219">
    <property type="component" value="Linkage Group LG05"/>
</dbReference>
<feature type="transmembrane region" description="Helical" evidence="4">
    <location>
        <begin position="268"/>
        <end position="290"/>
    </location>
</feature>
<dbReference type="PANTHER" id="PTHR16675">
    <property type="entry name" value="MHC CLASS I-RELATED"/>
    <property type="match status" value="1"/>
</dbReference>
<dbReference type="InterPro" id="IPR037055">
    <property type="entry name" value="MHC_I-like_Ag-recog_sf"/>
</dbReference>
<evidence type="ECO:0000256" key="4">
    <source>
        <dbReference type="SAM" id="Phobius"/>
    </source>
</evidence>
<name>A0A9D3NZW9_9TELE</name>
<evidence type="ECO:0000313" key="8">
    <source>
        <dbReference type="Proteomes" id="UP000824219"/>
    </source>
</evidence>
<dbReference type="InterPro" id="IPR003597">
    <property type="entry name" value="Ig_C1-set"/>
</dbReference>